<dbReference type="AlphaFoldDB" id="A0A8S9G5I3"/>
<evidence type="ECO:0000313" key="2">
    <source>
        <dbReference type="EMBL" id="KAF2541315.1"/>
    </source>
</evidence>
<evidence type="ECO:0000313" key="3">
    <source>
        <dbReference type="Proteomes" id="UP000712281"/>
    </source>
</evidence>
<comment type="caution">
    <text evidence="2">The sequence shown here is derived from an EMBL/GenBank/DDBJ whole genome shotgun (WGS) entry which is preliminary data.</text>
</comment>
<protein>
    <submittedName>
        <fullName evidence="2">Uncharacterized protein</fullName>
    </submittedName>
</protein>
<evidence type="ECO:0000256" key="1">
    <source>
        <dbReference type="SAM" id="MobiDB-lite"/>
    </source>
</evidence>
<feature type="compositionally biased region" description="Basic and acidic residues" evidence="1">
    <location>
        <begin position="89"/>
        <end position="107"/>
    </location>
</feature>
<reference evidence="2" key="1">
    <citation type="submission" date="2019-12" db="EMBL/GenBank/DDBJ databases">
        <title>Genome sequencing and annotation of Brassica cretica.</title>
        <authorList>
            <person name="Studholme D.J."/>
            <person name="Sarris P.F."/>
        </authorList>
    </citation>
    <scope>NUCLEOTIDE SEQUENCE</scope>
    <source>
        <strain evidence="2">PFS-001/15</strain>
        <tissue evidence="2">Leaf</tissue>
    </source>
</reference>
<gene>
    <name evidence="2" type="ORF">F2Q68_00032904</name>
</gene>
<accession>A0A8S9G5I3</accession>
<feature type="compositionally biased region" description="Basic and acidic residues" evidence="1">
    <location>
        <begin position="29"/>
        <end position="40"/>
    </location>
</feature>
<proteinExistence type="predicted"/>
<feature type="region of interest" description="Disordered" evidence="1">
    <location>
        <begin position="1"/>
        <end position="113"/>
    </location>
</feature>
<organism evidence="2 3">
    <name type="scientific">Brassica cretica</name>
    <name type="common">Mustard</name>
    <dbReference type="NCBI Taxonomy" id="69181"/>
    <lineage>
        <taxon>Eukaryota</taxon>
        <taxon>Viridiplantae</taxon>
        <taxon>Streptophyta</taxon>
        <taxon>Embryophyta</taxon>
        <taxon>Tracheophyta</taxon>
        <taxon>Spermatophyta</taxon>
        <taxon>Magnoliopsida</taxon>
        <taxon>eudicotyledons</taxon>
        <taxon>Gunneridae</taxon>
        <taxon>Pentapetalae</taxon>
        <taxon>rosids</taxon>
        <taxon>malvids</taxon>
        <taxon>Brassicales</taxon>
        <taxon>Brassicaceae</taxon>
        <taxon>Brassiceae</taxon>
        <taxon>Brassica</taxon>
    </lineage>
</organism>
<dbReference type="Proteomes" id="UP000712281">
    <property type="component" value="Unassembled WGS sequence"/>
</dbReference>
<dbReference type="OrthoDB" id="1741072at2759"/>
<feature type="compositionally biased region" description="Polar residues" evidence="1">
    <location>
        <begin position="61"/>
        <end position="72"/>
    </location>
</feature>
<name>A0A8S9G5I3_BRACR</name>
<feature type="compositionally biased region" description="Basic and acidic residues" evidence="1">
    <location>
        <begin position="1"/>
        <end position="22"/>
    </location>
</feature>
<dbReference type="EMBL" id="QGKW02002005">
    <property type="protein sequence ID" value="KAF2541315.1"/>
    <property type="molecule type" value="Genomic_DNA"/>
</dbReference>
<sequence>MVTFNDKKKLEDETARARRGSDDIEAEEREAMGREERETSINETGIKPQCKATVVIEKSAARSQNPDSSVEESASHRNRKPAILVELTEYTRDRVTERNQRQNKEALSRSLSS</sequence>